<sequence>MKPGQWWPPIGVAAMILLGLVVGHGATPLDDWFLHFRHTPVRWLAYFAYPLSLLVIGCIVVGVAAYRRWWRFAAAGIVLPPSAYLLVQLIKPFFGRTKGGGLAYPSGHITMTTVVIGLVVIVAGGALWSVLVAAAYIALAMVGVGSTFHYFTDTIGGLLLGSSVVCIAAYAARRDLTPVNPSAI</sequence>
<dbReference type="RefSeq" id="WP_234810234.1">
    <property type="nucleotide sequence ID" value="NZ_AP022560.1"/>
</dbReference>
<keyword evidence="1" id="KW-0812">Transmembrane</keyword>
<dbReference type="AlphaFoldDB" id="A0AAD1M9U3"/>
<feature type="transmembrane region" description="Helical" evidence="1">
    <location>
        <begin position="115"/>
        <end position="142"/>
    </location>
</feature>
<feature type="transmembrane region" description="Helical" evidence="1">
    <location>
        <begin position="43"/>
        <end position="66"/>
    </location>
</feature>
<keyword evidence="3" id="KW-1185">Reference proteome</keyword>
<name>A0AAD1M9U3_9MYCO</name>
<evidence type="ECO:0000313" key="2">
    <source>
        <dbReference type="EMBL" id="BBX04981.1"/>
    </source>
</evidence>
<keyword evidence="1" id="KW-1133">Transmembrane helix</keyword>
<proteinExistence type="predicted"/>
<evidence type="ECO:0000256" key="1">
    <source>
        <dbReference type="SAM" id="Phobius"/>
    </source>
</evidence>
<feature type="transmembrane region" description="Helical" evidence="1">
    <location>
        <begin position="6"/>
        <end position="23"/>
    </location>
</feature>
<organism evidence="2 3">
    <name type="scientific">Mycolicibacterium moriokaense</name>
    <dbReference type="NCBI Taxonomy" id="39691"/>
    <lineage>
        <taxon>Bacteria</taxon>
        <taxon>Bacillati</taxon>
        <taxon>Actinomycetota</taxon>
        <taxon>Actinomycetes</taxon>
        <taxon>Mycobacteriales</taxon>
        <taxon>Mycobacteriaceae</taxon>
        <taxon>Mycolicibacterium</taxon>
    </lineage>
</organism>
<protein>
    <recommendedName>
        <fullName evidence="4">PAP2 superfamily protein</fullName>
    </recommendedName>
</protein>
<accession>A0AAD1M9U3</accession>
<dbReference type="InterPro" id="IPR036938">
    <property type="entry name" value="PAP2/HPO_sf"/>
</dbReference>
<dbReference type="Gene3D" id="1.20.144.10">
    <property type="entry name" value="Phosphatidic acid phosphatase type 2/haloperoxidase"/>
    <property type="match status" value="1"/>
</dbReference>
<evidence type="ECO:0000313" key="3">
    <source>
        <dbReference type="Proteomes" id="UP000466681"/>
    </source>
</evidence>
<evidence type="ECO:0008006" key="4">
    <source>
        <dbReference type="Google" id="ProtNLM"/>
    </source>
</evidence>
<keyword evidence="1" id="KW-0472">Membrane</keyword>
<dbReference type="Proteomes" id="UP000466681">
    <property type="component" value="Chromosome"/>
</dbReference>
<dbReference type="KEGG" id="mmor:MMOR_59170"/>
<dbReference type="EMBL" id="AP022560">
    <property type="protein sequence ID" value="BBX04981.1"/>
    <property type="molecule type" value="Genomic_DNA"/>
</dbReference>
<dbReference type="SUPFAM" id="SSF48317">
    <property type="entry name" value="Acid phosphatase/Vanadium-dependent haloperoxidase"/>
    <property type="match status" value="1"/>
</dbReference>
<gene>
    <name evidence="2" type="ORF">MMOR_59170</name>
</gene>
<feature type="transmembrane region" description="Helical" evidence="1">
    <location>
        <begin position="154"/>
        <end position="172"/>
    </location>
</feature>
<reference evidence="2 3" key="1">
    <citation type="journal article" date="2019" name="Emerg. Microbes Infect.">
        <title>Comprehensive subspecies identification of 175 nontuberculous mycobacteria species based on 7547 genomic profiles.</title>
        <authorList>
            <person name="Matsumoto Y."/>
            <person name="Kinjo T."/>
            <person name="Motooka D."/>
            <person name="Nabeya D."/>
            <person name="Jung N."/>
            <person name="Uechi K."/>
            <person name="Horii T."/>
            <person name="Iida T."/>
            <person name="Fujita J."/>
            <person name="Nakamura S."/>
        </authorList>
    </citation>
    <scope>NUCLEOTIDE SEQUENCE [LARGE SCALE GENOMIC DNA]</scope>
    <source>
        <strain evidence="2 3">JCM 6375</strain>
    </source>
</reference>